<protein>
    <recommendedName>
        <fullName evidence="3">DUF2188 domain-containing protein</fullName>
    </recommendedName>
</protein>
<gene>
    <name evidence="1" type="ORF">EAH76_21335</name>
</gene>
<keyword evidence="2" id="KW-1185">Reference proteome</keyword>
<organism evidence="1 2">
    <name type="scientific">Sphingomonas glacialis</name>
    <dbReference type="NCBI Taxonomy" id="658225"/>
    <lineage>
        <taxon>Bacteria</taxon>
        <taxon>Pseudomonadati</taxon>
        <taxon>Pseudomonadota</taxon>
        <taxon>Alphaproteobacteria</taxon>
        <taxon>Sphingomonadales</taxon>
        <taxon>Sphingomonadaceae</taxon>
        <taxon>Sphingomonas</taxon>
    </lineage>
</organism>
<dbReference type="Proteomes" id="UP000319931">
    <property type="component" value="Unassembled WGS sequence"/>
</dbReference>
<proteinExistence type="predicted"/>
<name>A0A502FGI3_9SPHN</name>
<dbReference type="EMBL" id="RCZC01000009">
    <property type="protein sequence ID" value="TPG48342.1"/>
    <property type="molecule type" value="Genomic_DNA"/>
</dbReference>
<reference evidence="1 2" key="1">
    <citation type="journal article" date="2019" name="Environ. Microbiol.">
        <title>Species interactions and distinct microbial communities in high Arctic permafrost affected cryosols are associated with the CH4 and CO2 gas fluxes.</title>
        <authorList>
            <person name="Altshuler I."/>
            <person name="Hamel J."/>
            <person name="Turney S."/>
            <person name="Magnuson E."/>
            <person name="Levesque R."/>
            <person name="Greer C."/>
            <person name="Whyte L.G."/>
        </authorList>
    </citation>
    <scope>NUCLEOTIDE SEQUENCE [LARGE SCALE GENOMIC DNA]</scope>
    <source>
        <strain evidence="1 2">E6.1</strain>
    </source>
</reference>
<comment type="caution">
    <text evidence="1">The sequence shown here is derived from an EMBL/GenBank/DDBJ whole genome shotgun (WGS) entry which is preliminary data.</text>
</comment>
<evidence type="ECO:0000313" key="1">
    <source>
        <dbReference type="EMBL" id="TPG48342.1"/>
    </source>
</evidence>
<dbReference type="AlphaFoldDB" id="A0A502FGI3"/>
<evidence type="ECO:0000313" key="2">
    <source>
        <dbReference type="Proteomes" id="UP000319931"/>
    </source>
</evidence>
<evidence type="ECO:0008006" key="3">
    <source>
        <dbReference type="Google" id="ProtNLM"/>
    </source>
</evidence>
<accession>A0A502FGI3</accession>
<sequence length="107" mass="11715">MSNTARYEVILVPSEMSLTSSEWTWRRFESDSDVSAQGSRHPTLPACFAEVRDHAKQFGPGTVAVNLRGDDAPPAPTAEALVPNREGARSNRLAPKALLRRRSALRG</sequence>